<dbReference type="GO" id="GO:0008270">
    <property type="term" value="F:zinc ion binding"/>
    <property type="evidence" value="ECO:0007669"/>
    <property type="project" value="InterPro"/>
</dbReference>
<dbReference type="CDD" id="cd06240">
    <property type="entry name" value="M14-like"/>
    <property type="match status" value="1"/>
</dbReference>
<reference evidence="9 10" key="1">
    <citation type="submission" date="2016-10" db="EMBL/GenBank/DDBJ databases">
        <authorList>
            <person name="de Groot N.N."/>
        </authorList>
    </citation>
    <scope>NUCLEOTIDE SEQUENCE [LARGE SCALE GENOMIC DNA]</scope>
    <source>
        <strain evidence="9 10">DSM 19033</strain>
    </source>
</reference>
<evidence type="ECO:0000256" key="3">
    <source>
        <dbReference type="ARBA" id="ARBA00022670"/>
    </source>
</evidence>
<protein>
    <submittedName>
        <fullName evidence="9">Zinc carboxypeptidase</fullName>
    </submittedName>
</protein>
<keyword evidence="3" id="KW-0645">Protease</keyword>
<accession>A0A1H4FUW6</accession>
<keyword evidence="4" id="KW-0378">Hydrolase</keyword>
<name>A0A1H4FUW6_9SPHI</name>
<dbReference type="EMBL" id="FNRA01000008">
    <property type="protein sequence ID" value="SEB00640.1"/>
    <property type="molecule type" value="Genomic_DNA"/>
</dbReference>
<organism evidence="9 10">
    <name type="scientific">Pedobacter hartonius</name>
    <dbReference type="NCBI Taxonomy" id="425514"/>
    <lineage>
        <taxon>Bacteria</taxon>
        <taxon>Pseudomonadati</taxon>
        <taxon>Bacteroidota</taxon>
        <taxon>Sphingobacteriia</taxon>
        <taxon>Sphingobacteriales</taxon>
        <taxon>Sphingobacteriaceae</taxon>
        <taxon>Pedobacter</taxon>
    </lineage>
</organism>
<evidence type="ECO:0000256" key="7">
    <source>
        <dbReference type="SAM" id="SignalP"/>
    </source>
</evidence>
<dbReference type="InterPro" id="IPR000834">
    <property type="entry name" value="Peptidase_M14"/>
</dbReference>
<sequence length="953" mass="105500">MKAFLNTRFSWMLSAVLLVTASQGNAQTAASPKKPLVIKRADSYKQAKYPGQSVPSPKEHFGFNIGDDYKLANYTQTVAYYNKLAASPRTKLVDIGLTEEGRHEYMMVVSSPENIKNLAMYKDIAQKLARAEGLSNQQALTLAAKGKAVVWIDGGLHATEVVGAAQLIETMYQLISRKDPENMRILDNVIVLFTHANPDGMELVSNWYMKDADPLKRNTEIPTLYEKYIGHDNNRDYYMMNTKEATNMSKQLFLEWFPQIMYNHHQRGPEGSVLAGPPYRDPFNYVFDPLMITGIDALGAAMYSRLNVENKPGYTRLTGSSFSTWYNGGLRTTTQFHNMIGLLTEIIGNPTPEKIPLVPARLIPNGATPNPVLPQEVWHFRQSIDYSVSLNYSVFDYAARQRDEVLYNIYKMGKNSIDRGSKDNWTLSPKRTDAITQAYKNDQKSGGDNAGSAWDPMGWMTRGADIPMKYYDAVLKNPANRDARGYIISADQPDFPTAIKFLNALIKSGISVQKATASFSVEGINYPAGSYIVKTDQAFRPHVLDMFEPQDHPNDFLYPGGPPIRPYDAAGWTLAFQMGVKFERVLNNFGGPFVKVPYGQIQVPPKQVVPSSGKGYLLSSQVNNSFSVANDLLKAGVEVYRVPKGAGGLAETGTFYIPASAAAQTVLDKADAGLGVKVMATDEMPADAKKITSLRIGLWDQYGGSIPSGWLRWLMEQNHFDYSIVYPQDIDAGNLNSKYDVIVFVTRAIPPVGGEPKSNSMFYDRMPKPENTPEEFRKMLGKITPEKSIPQLKSFLEAGGAILTIGSSANLAYHLGLPVHNALVDKDTNKPLPGTKYYIPGSILHVSVDPKVPAAWGMPADVDVNFDNSPVFKLDDDAARKGVVPVLWFPTDKPLRSGWAWGQSYLKDGVAGFVASVGAGKLYTFGPEITFRGQSLGTFKLLFNQFYGMPNDK</sequence>
<feature type="signal peptide" evidence="7">
    <location>
        <begin position="1"/>
        <end position="26"/>
    </location>
</feature>
<dbReference type="GO" id="GO:0006508">
    <property type="term" value="P:proteolysis"/>
    <property type="evidence" value="ECO:0007669"/>
    <property type="project" value="UniProtKB-KW"/>
</dbReference>
<comment type="cofactor">
    <cofactor evidence="1">
        <name>Zn(2+)</name>
        <dbReference type="ChEBI" id="CHEBI:29105"/>
    </cofactor>
</comment>
<dbReference type="Pfam" id="PF00246">
    <property type="entry name" value="Peptidase_M14"/>
    <property type="match status" value="1"/>
</dbReference>
<dbReference type="GO" id="GO:0004181">
    <property type="term" value="F:metallocarboxypeptidase activity"/>
    <property type="evidence" value="ECO:0007669"/>
    <property type="project" value="InterPro"/>
</dbReference>
<evidence type="ECO:0000256" key="4">
    <source>
        <dbReference type="ARBA" id="ARBA00022801"/>
    </source>
</evidence>
<evidence type="ECO:0000313" key="9">
    <source>
        <dbReference type="EMBL" id="SEB00640.1"/>
    </source>
</evidence>
<keyword evidence="6" id="KW-0482">Metalloprotease</keyword>
<feature type="domain" description="Peptidase M14" evidence="8">
    <location>
        <begin position="81"/>
        <end position="240"/>
    </location>
</feature>
<dbReference type="PANTHER" id="PTHR11705:SF143">
    <property type="entry name" value="SLL0236 PROTEIN"/>
    <property type="match status" value="1"/>
</dbReference>
<evidence type="ECO:0000256" key="5">
    <source>
        <dbReference type="ARBA" id="ARBA00022833"/>
    </source>
</evidence>
<evidence type="ECO:0000259" key="8">
    <source>
        <dbReference type="Pfam" id="PF00246"/>
    </source>
</evidence>
<evidence type="ECO:0000256" key="2">
    <source>
        <dbReference type="ARBA" id="ARBA00005988"/>
    </source>
</evidence>
<dbReference type="AlphaFoldDB" id="A0A1H4FUW6"/>
<dbReference type="Gene3D" id="3.40.630.10">
    <property type="entry name" value="Zn peptidases"/>
    <property type="match status" value="1"/>
</dbReference>
<dbReference type="RefSeq" id="WP_245735296.1">
    <property type="nucleotide sequence ID" value="NZ_FNRA01000008.1"/>
</dbReference>
<proteinExistence type="inferred from homology"/>
<dbReference type="Proteomes" id="UP000198850">
    <property type="component" value="Unassembled WGS sequence"/>
</dbReference>
<evidence type="ECO:0000256" key="6">
    <source>
        <dbReference type="ARBA" id="ARBA00023049"/>
    </source>
</evidence>
<evidence type="ECO:0000313" key="10">
    <source>
        <dbReference type="Proteomes" id="UP000198850"/>
    </source>
</evidence>
<keyword evidence="10" id="KW-1185">Reference proteome</keyword>
<comment type="similarity">
    <text evidence="2">Belongs to the peptidase M14 family.</text>
</comment>
<feature type="chain" id="PRO_5011668056" evidence="7">
    <location>
        <begin position="27"/>
        <end position="953"/>
    </location>
</feature>
<keyword evidence="5" id="KW-0862">Zinc</keyword>
<keyword evidence="9" id="KW-0121">Carboxypeptidase</keyword>
<evidence type="ECO:0000256" key="1">
    <source>
        <dbReference type="ARBA" id="ARBA00001947"/>
    </source>
</evidence>
<dbReference type="GO" id="GO:0005615">
    <property type="term" value="C:extracellular space"/>
    <property type="evidence" value="ECO:0007669"/>
    <property type="project" value="TreeGrafter"/>
</dbReference>
<dbReference type="SUPFAM" id="SSF53187">
    <property type="entry name" value="Zn-dependent exopeptidases"/>
    <property type="match status" value="1"/>
</dbReference>
<dbReference type="STRING" id="425514.SAMN05443550_108128"/>
<gene>
    <name evidence="9" type="ORF">SAMN05443550_108128</name>
</gene>
<dbReference type="PANTHER" id="PTHR11705">
    <property type="entry name" value="PROTEASE FAMILY M14 CARBOXYPEPTIDASE A,B"/>
    <property type="match status" value="1"/>
</dbReference>
<keyword evidence="7" id="KW-0732">Signal</keyword>